<evidence type="ECO:0000313" key="1">
    <source>
        <dbReference type="EMBL" id="MBX61754.1"/>
    </source>
</evidence>
<organism evidence="1">
    <name type="scientific">Rhizophora mucronata</name>
    <name type="common">Asiatic mangrove</name>
    <dbReference type="NCBI Taxonomy" id="61149"/>
    <lineage>
        <taxon>Eukaryota</taxon>
        <taxon>Viridiplantae</taxon>
        <taxon>Streptophyta</taxon>
        <taxon>Embryophyta</taxon>
        <taxon>Tracheophyta</taxon>
        <taxon>Spermatophyta</taxon>
        <taxon>Magnoliopsida</taxon>
        <taxon>eudicotyledons</taxon>
        <taxon>Gunneridae</taxon>
        <taxon>Pentapetalae</taxon>
        <taxon>rosids</taxon>
        <taxon>fabids</taxon>
        <taxon>Malpighiales</taxon>
        <taxon>Rhizophoraceae</taxon>
        <taxon>Rhizophora</taxon>
    </lineage>
</organism>
<proteinExistence type="predicted"/>
<accession>A0A2P2Q468</accession>
<reference evidence="1" key="1">
    <citation type="submission" date="2018-02" db="EMBL/GenBank/DDBJ databases">
        <title>Rhizophora mucronata_Transcriptome.</title>
        <authorList>
            <person name="Meera S.P."/>
            <person name="Sreeshan A."/>
            <person name="Augustine A."/>
        </authorList>
    </citation>
    <scope>NUCLEOTIDE SEQUENCE</scope>
    <source>
        <tissue evidence="1">Leaf</tissue>
    </source>
</reference>
<name>A0A2P2Q468_RHIMU</name>
<protein>
    <submittedName>
        <fullName evidence="1">Uncharacterized protein</fullName>
    </submittedName>
</protein>
<dbReference type="AlphaFoldDB" id="A0A2P2Q468"/>
<sequence length="19" mass="2110">MISNNTHYSGICQNKKGNT</sequence>
<dbReference type="EMBL" id="GGEC01081270">
    <property type="protein sequence ID" value="MBX61754.1"/>
    <property type="molecule type" value="Transcribed_RNA"/>
</dbReference>